<accession>A0AAW2L3T4</accession>
<comment type="caution">
    <text evidence="1">The sequence shown here is derived from an EMBL/GenBank/DDBJ whole genome shotgun (WGS) entry which is preliminary data.</text>
</comment>
<proteinExistence type="predicted"/>
<reference evidence="1" key="2">
    <citation type="journal article" date="2024" name="Plant">
        <title>Genomic evolution and insights into agronomic trait innovations of Sesamum species.</title>
        <authorList>
            <person name="Miao H."/>
            <person name="Wang L."/>
            <person name="Qu L."/>
            <person name="Liu H."/>
            <person name="Sun Y."/>
            <person name="Le M."/>
            <person name="Wang Q."/>
            <person name="Wei S."/>
            <person name="Zheng Y."/>
            <person name="Lin W."/>
            <person name="Duan Y."/>
            <person name="Cao H."/>
            <person name="Xiong S."/>
            <person name="Wang X."/>
            <person name="Wei L."/>
            <person name="Li C."/>
            <person name="Ma Q."/>
            <person name="Ju M."/>
            <person name="Zhao R."/>
            <person name="Li G."/>
            <person name="Mu C."/>
            <person name="Tian Q."/>
            <person name="Mei H."/>
            <person name="Zhang T."/>
            <person name="Gao T."/>
            <person name="Zhang H."/>
        </authorList>
    </citation>
    <scope>NUCLEOTIDE SEQUENCE</scope>
    <source>
        <strain evidence="1">G02</strain>
    </source>
</reference>
<evidence type="ECO:0000313" key="1">
    <source>
        <dbReference type="EMBL" id="KAL0313518.1"/>
    </source>
</evidence>
<sequence length="54" mass="6287">MKRVMEFCQGVKREVPLLQRGIPFSADIMAKERSSLFILDALALARLQWHRRSS</sequence>
<reference evidence="1" key="1">
    <citation type="submission" date="2020-06" db="EMBL/GenBank/DDBJ databases">
        <authorList>
            <person name="Li T."/>
            <person name="Hu X."/>
            <person name="Zhang T."/>
            <person name="Song X."/>
            <person name="Zhang H."/>
            <person name="Dai N."/>
            <person name="Sheng W."/>
            <person name="Hou X."/>
            <person name="Wei L."/>
        </authorList>
    </citation>
    <scope>NUCLEOTIDE SEQUENCE</scope>
    <source>
        <strain evidence="1">G02</strain>
        <tissue evidence="1">Leaf</tissue>
    </source>
</reference>
<organism evidence="1">
    <name type="scientific">Sesamum radiatum</name>
    <name type="common">Black benniseed</name>
    <dbReference type="NCBI Taxonomy" id="300843"/>
    <lineage>
        <taxon>Eukaryota</taxon>
        <taxon>Viridiplantae</taxon>
        <taxon>Streptophyta</taxon>
        <taxon>Embryophyta</taxon>
        <taxon>Tracheophyta</taxon>
        <taxon>Spermatophyta</taxon>
        <taxon>Magnoliopsida</taxon>
        <taxon>eudicotyledons</taxon>
        <taxon>Gunneridae</taxon>
        <taxon>Pentapetalae</taxon>
        <taxon>asterids</taxon>
        <taxon>lamiids</taxon>
        <taxon>Lamiales</taxon>
        <taxon>Pedaliaceae</taxon>
        <taxon>Sesamum</taxon>
    </lineage>
</organism>
<dbReference type="EMBL" id="JACGWJ010000026">
    <property type="protein sequence ID" value="KAL0313518.1"/>
    <property type="molecule type" value="Genomic_DNA"/>
</dbReference>
<gene>
    <name evidence="1" type="ORF">Sradi_5751100</name>
</gene>
<protein>
    <submittedName>
        <fullName evidence="1">Uncharacterized protein</fullName>
    </submittedName>
</protein>
<name>A0AAW2L3T4_SESRA</name>
<dbReference type="AlphaFoldDB" id="A0AAW2L3T4"/>